<dbReference type="Gene3D" id="2.40.128.150">
    <property type="entry name" value="Cysteine proteinases"/>
    <property type="match status" value="1"/>
</dbReference>
<dbReference type="PANTHER" id="PTHR11786:SF0">
    <property type="entry name" value="ARYLAMINE N-ACETYLTRANSFERASE 4-RELATED"/>
    <property type="match status" value="1"/>
</dbReference>
<dbReference type="PANTHER" id="PTHR11786">
    <property type="entry name" value="N-HYDROXYARYLAMINE O-ACETYLTRANSFERASE"/>
    <property type="match status" value="1"/>
</dbReference>
<dbReference type="AlphaFoldDB" id="A0A4R1Y252"/>
<dbReference type="PRINTS" id="PR01543">
    <property type="entry name" value="ANATRNSFRASE"/>
</dbReference>
<dbReference type="Pfam" id="PF00797">
    <property type="entry name" value="Acetyltransf_2"/>
    <property type="match status" value="1"/>
</dbReference>
<dbReference type="Gene3D" id="3.30.2140.10">
    <property type="entry name" value="Arylamine N-acetyltransferase"/>
    <property type="match status" value="1"/>
</dbReference>
<protein>
    <submittedName>
        <fullName evidence="3">N-hydroxyarylamine O-acetyltransferase</fullName>
    </submittedName>
</protein>
<gene>
    <name evidence="3" type="ORF">EC844_10375</name>
</gene>
<dbReference type="Proteomes" id="UP000294963">
    <property type="component" value="Unassembled WGS sequence"/>
</dbReference>
<proteinExistence type="inferred from homology"/>
<keyword evidence="3" id="KW-0808">Transferase</keyword>
<dbReference type="EMBL" id="SLVJ01000003">
    <property type="protein sequence ID" value="TCM69130.1"/>
    <property type="molecule type" value="Genomic_DNA"/>
</dbReference>
<evidence type="ECO:0000313" key="3">
    <source>
        <dbReference type="EMBL" id="TCM69130.1"/>
    </source>
</evidence>
<comment type="similarity">
    <text evidence="1 2">Belongs to the arylamine N-acetyltransferase family.</text>
</comment>
<dbReference type="InterPro" id="IPR038765">
    <property type="entry name" value="Papain-like_cys_pep_sf"/>
</dbReference>
<reference evidence="3 4" key="1">
    <citation type="submission" date="2019-03" db="EMBL/GenBank/DDBJ databases">
        <title>Genomic analyses of the natural microbiome of Caenorhabditis elegans.</title>
        <authorList>
            <person name="Samuel B."/>
        </authorList>
    </citation>
    <scope>NUCLEOTIDE SEQUENCE [LARGE SCALE GENOMIC DNA]</scope>
    <source>
        <strain evidence="3 4">JUb89</strain>
    </source>
</reference>
<dbReference type="GO" id="GO:0016407">
    <property type="term" value="F:acetyltransferase activity"/>
    <property type="evidence" value="ECO:0007669"/>
    <property type="project" value="InterPro"/>
</dbReference>
<dbReference type="OrthoDB" id="7181050at2"/>
<evidence type="ECO:0000256" key="2">
    <source>
        <dbReference type="RuleBase" id="RU003452"/>
    </source>
</evidence>
<dbReference type="SUPFAM" id="SSF54001">
    <property type="entry name" value="Cysteine proteinases"/>
    <property type="match status" value="1"/>
</dbReference>
<evidence type="ECO:0000313" key="4">
    <source>
        <dbReference type="Proteomes" id="UP000294963"/>
    </source>
</evidence>
<comment type="caution">
    <text evidence="3">The sequence shown here is derived from an EMBL/GenBank/DDBJ whole genome shotgun (WGS) entry which is preliminary data.</text>
</comment>
<name>A0A4R1Y252_ACICA</name>
<evidence type="ECO:0000256" key="1">
    <source>
        <dbReference type="ARBA" id="ARBA00006547"/>
    </source>
</evidence>
<organism evidence="3 4">
    <name type="scientific">Acinetobacter calcoaceticus</name>
    <dbReference type="NCBI Taxonomy" id="471"/>
    <lineage>
        <taxon>Bacteria</taxon>
        <taxon>Pseudomonadati</taxon>
        <taxon>Pseudomonadota</taxon>
        <taxon>Gammaproteobacteria</taxon>
        <taxon>Moraxellales</taxon>
        <taxon>Moraxellaceae</taxon>
        <taxon>Acinetobacter</taxon>
        <taxon>Acinetobacter calcoaceticus/baumannii complex</taxon>
    </lineage>
</organism>
<keyword evidence="4" id="KW-1185">Reference proteome</keyword>
<dbReference type="InterPro" id="IPR001447">
    <property type="entry name" value="Arylamine_N-AcTrfase"/>
</dbReference>
<sequence>MSNTMTLSARYLQKIGFDREVQHTHADLQELLIRHIQSIPFGNIAPFLHQTVSLDIEDIAAKLLDQGREGYCHEQNILTKTVLLELGFEAFNLLGRVYYQNMHLHAPPRTHLVTMVKLDQQLYLFDPGFGGMTPTGVLAIDQVNQIQQTPFESFRLIDVKDAGVAPSALSEMKLMLQAYVKETWINIYAFNPEQIAVDADINLANWYVSTSPKSLFTNHLIVSSIQAGQRKSLSNQVLSEHAPTGTRKHPLESEVELKAALENIFQLNTADIDMAALLEKLSTK</sequence>
<accession>A0A4R1Y252</accession>